<protein>
    <recommendedName>
        <fullName evidence="3">GNAT family N-acetyltransferase</fullName>
    </recommendedName>
</protein>
<dbReference type="EMBL" id="JAAGVY010000002">
    <property type="protein sequence ID" value="NEN22307.1"/>
    <property type="molecule type" value="Genomic_DNA"/>
</dbReference>
<comment type="caution">
    <text evidence="1">The sequence shown here is derived from an EMBL/GenBank/DDBJ whole genome shotgun (WGS) entry which is preliminary data.</text>
</comment>
<evidence type="ECO:0000313" key="2">
    <source>
        <dbReference type="Proteomes" id="UP000486602"/>
    </source>
</evidence>
<name>A0A7K3WKY7_9FLAO</name>
<dbReference type="RefSeq" id="WP_163283018.1">
    <property type="nucleotide sequence ID" value="NZ_JAAGVY010000002.1"/>
</dbReference>
<evidence type="ECO:0000313" key="1">
    <source>
        <dbReference type="EMBL" id="NEN22307.1"/>
    </source>
</evidence>
<keyword evidence="2" id="KW-1185">Reference proteome</keyword>
<sequence length="157" mass="18341">MKLKHLPSDNELDAAISEVSKEDFNRIKRDKNFSFDWQFEETNDVYKMQLVSEKTEILGLMSLIDRKDEYRIHINLLETNERQRGKNNGIDNIAACLIAFAAEIAIKRGYYGFVSLTPKTKLIDHYQDKYGFRQYGRYLGIDGVTSQNLVEKHLKDE</sequence>
<proteinExistence type="predicted"/>
<dbReference type="Proteomes" id="UP000486602">
    <property type="component" value="Unassembled WGS sequence"/>
</dbReference>
<dbReference type="AlphaFoldDB" id="A0A7K3WKY7"/>
<dbReference type="InterPro" id="IPR016181">
    <property type="entry name" value="Acyl_CoA_acyltransferase"/>
</dbReference>
<dbReference type="Gene3D" id="3.40.630.30">
    <property type="match status" value="1"/>
</dbReference>
<accession>A0A7K3WKY7</accession>
<reference evidence="1 2" key="1">
    <citation type="submission" date="2020-02" db="EMBL/GenBank/DDBJ databases">
        <title>Out from the shadows clarifying the taxonomy of the family Cryomorphaceae and related taxa by utilizing the GTDB taxonomic framework.</title>
        <authorList>
            <person name="Bowman J.P."/>
        </authorList>
    </citation>
    <scope>NUCLEOTIDE SEQUENCE [LARGE SCALE GENOMIC DNA]</scope>
    <source>
        <strain evidence="1 2">QSSC 1-22</strain>
    </source>
</reference>
<gene>
    <name evidence="1" type="ORF">G3O08_02160</name>
</gene>
<dbReference type="SUPFAM" id="SSF55729">
    <property type="entry name" value="Acyl-CoA N-acyltransferases (Nat)"/>
    <property type="match status" value="1"/>
</dbReference>
<organism evidence="1 2">
    <name type="scientific">Cryomorpha ignava</name>
    <dbReference type="NCBI Taxonomy" id="101383"/>
    <lineage>
        <taxon>Bacteria</taxon>
        <taxon>Pseudomonadati</taxon>
        <taxon>Bacteroidota</taxon>
        <taxon>Flavobacteriia</taxon>
        <taxon>Flavobacteriales</taxon>
        <taxon>Cryomorphaceae</taxon>
        <taxon>Cryomorpha</taxon>
    </lineage>
</organism>
<evidence type="ECO:0008006" key="3">
    <source>
        <dbReference type="Google" id="ProtNLM"/>
    </source>
</evidence>